<evidence type="ECO:0000256" key="5">
    <source>
        <dbReference type="ARBA" id="ARBA00022989"/>
    </source>
</evidence>
<dbReference type="SUPFAM" id="SSF101576">
    <property type="entry name" value="Supernatant protein factor (SPF), C-terminal domain"/>
    <property type="match status" value="1"/>
</dbReference>
<evidence type="ECO:0000256" key="1">
    <source>
        <dbReference type="ARBA" id="ARBA00004479"/>
    </source>
</evidence>
<dbReference type="InterPro" id="IPR036598">
    <property type="entry name" value="GOLD_dom_sf"/>
</dbReference>
<dbReference type="SMART" id="SM01190">
    <property type="entry name" value="EMP24_GP25L"/>
    <property type="match status" value="1"/>
</dbReference>
<proteinExistence type="inferred from homology"/>
<reference evidence="11 12" key="1">
    <citation type="journal article" date="2021" name="Elife">
        <title>Chloroplast acquisition without the gene transfer in kleptoplastic sea slugs, Plakobranchus ocellatus.</title>
        <authorList>
            <person name="Maeda T."/>
            <person name="Takahashi S."/>
            <person name="Yoshida T."/>
            <person name="Shimamura S."/>
            <person name="Takaki Y."/>
            <person name="Nagai Y."/>
            <person name="Toyoda A."/>
            <person name="Suzuki Y."/>
            <person name="Arimoto A."/>
            <person name="Ishii H."/>
            <person name="Satoh N."/>
            <person name="Nishiyama T."/>
            <person name="Hasebe M."/>
            <person name="Maruyama T."/>
            <person name="Minagawa J."/>
            <person name="Obokata J."/>
            <person name="Shigenobu S."/>
        </authorList>
    </citation>
    <scope>NUCLEOTIDE SEQUENCE [LARGE SCALE GENOMIC DNA]</scope>
</reference>
<keyword evidence="4" id="KW-0732">Signal</keyword>
<dbReference type="Pfam" id="PF01105">
    <property type="entry name" value="EMP24_GP25L"/>
    <property type="match status" value="1"/>
</dbReference>
<name>A0AAV4B9W4_9GAST</name>
<evidence type="ECO:0000256" key="7">
    <source>
        <dbReference type="ARBA" id="ARBA00037847"/>
    </source>
</evidence>
<dbReference type="Proteomes" id="UP000735302">
    <property type="component" value="Unassembled WGS sequence"/>
</dbReference>
<dbReference type="GO" id="GO:0016020">
    <property type="term" value="C:membrane"/>
    <property type="evidence" value="ECO:0007669"/>
    <property type="project" value="UniProtKB-SubCell"/>
</dbReference>
<dbReference type="InterPro" id="IPR009038">
    <property type="entry name" value="GOLD_dom"/>
</dbReference>
<evidence type="ECO:0000313" key="11">
    <source>
        <dbReference type="EMBL" id="GFO16924.1"/>
    </source>
</evidence>
<dbReference type="GO" id="GO:0012505">
    <property type="term" value="C:endomembrane system"/>
    <property type="evidence" value="ECO:0007669"/>
    <property type="project" value="UniProtKB-SubCell"/>
</dbReference>
<comment type="subcellular location">
    <subcellularLocation>
        <location evidence="7">Endomembrane system</location>
        <topology evidence="7">Single-pass membrane protein</topology>
    </subcellularLocation>
    <subcellularLocation>
        <location evidence="1 8">Membrane</location>
        <topology evidence="1 8">Single-pass type I membrane protein</topology>
    </subcellularLocation>
</comment>
<evidence type="ECO:0000313" key="12">
    <source>
        <dbReference type="Proteomes" id="UP000735302"/>
    </source>
</evidence>
<feature type="transmembrane region" description="Helical" evidence="9">
    <location>
        <begin position="199"/>
        <end position="217"/>
    </location>
</feature>
<evidence type="ECO:0000256" key="4">
    <source>
        <dbReference type="ARBA" id="ARBA00022729"/>
    </source>
</evidence>
<comment type="caution">
    <text evidence="11">The sequence shown here is derived from an EMBL/GenBank/DDBJ whole genome shotgun (WGS) entry which is preliminary data.</text>
</comment>
<evidence type="ECO:0000256" key="8">
    <source>
        <dbReference type="RuleBase" id="RU003827"/>
    </source>
</evidence>
<keyword evidence="3 8" id="KW-0812">Transmembrane</keyword>
<gene>
    <name evidence="11" type="ORF">PoB_004342900</name>
</gene>
<keyword evidence="5 9" id="KW-1133">Transmembrane helix</keyword>
<evidence type="ECO:0000256" key="9">
    <source>
        <dbReference type="SAM" id="Phobius"/>
    </source>
</evidence>
<dbReference type="InterPro" id="IPR015720">
    <property type="entry name" value="Emp24-like"/>
</dbReference>
<keyword evidence="6 9" id="KW-0472">Membrane</keyword>
<feature type="domain" description="GOLD" evidence="10">
    <location>
        <begin position="44"/>
        <end position="134"/>
    </location>
</feature>
<protein>
    <submittedName>
        <fullName evidence="11">Transmembrane emp24 domain-containing protein 7</fullName>
    </submittedName>
</protein>
<accession>A0AAV4B9W4</accession>
<dbReference type="PROSITE" id="PS50866">
    <property type="entry name" value="GOLD"/>
    <property type="match status" value="1"/>
</dbReference>
<organism evidence="11 12">
    <name type="scientific">Plakobranchus ocellatus</name>
    <dbReference type="NCBI Taxonomy" id="259542"/>
    <lineage>
        <taxon>Eukaryota</taxon>
        <taxon>Metazoa</taxon>
        <taxon>Spiralia</taxon>
        <taxon>Lophotrochozoa</taxon>
        <taxon>Mollusca</taxon>
        <taxon>Gastropoda</taxon>
        <taxon>Heterobranchia</taxon>
        <taxon>Euthyneura</taxon>
        <taxon>Panpulmonata</taxon>
        <taxon>Sacoglossa</taxon>
        <taxon>Placobranchoidea</taxon>
        <taxon>Plakobranchidae</taxon>
        <taxon>Plakobranchus</taxon>
    </lineage>
</organism>
<comment type="similarity">
    <text evidence="2 8">Belongs to the EMP24/GP25L family.</text>
</comment>
<dbReference type="PANTHER" id="PTHR22811">
    <property type="entry name" value="TRANSMEMBRANE EMP24 DOMAIN-CONTAINING PROTEIN"/>
    <property type="match status" value="1"/>
</dbReference>
<evidence type="ECO:0000256" key="6">
    <source>
        <dbReference type="ARBA" id="ARBA00023136"/>
    </source>
</evidence>
<dbReference type="AlphaFoldDB" id="A0AAV4B9W4"/>
<sequence length="239" mass="26311">MLSTPAAIEQGRVESAHSALGSSGPFLMPGLQRLATRPASAAARRSNHCEMLIWLLRGTFGERVKIVFEFQVTAGGNRDIDTRVMSPNGMVIYKALRTSGEELSFNAQGGDFRFCFSNEFSKFTSKRVAFNIRPFDEGETSALGSNGTLSKAKGPVETHCDNIYFLLEAVQDFQAKYVVQESAGRYLAEVLQVRVTYCALILSLVVLVAGLGQVAVFKRFFTEKRVSTKPESDSEQVDM</sequence>
<evidence type="ECO:0000259" key="10">
    <source>
        <dbReference type="PROSITE" id="PS50866"/>
    </source>
</evidence>
<evidence type="ECO:0000256" key="3">
    <source>
        <dbReference type="ARBA" id="ARBA00022692"/>
    </source>
</evidence>
<evidence type="ECO:0000256" key="2">
    <source>
        <dbReference type="ARBA" id="ARBA00007104"/>
    </source>
</evidence>
<dbReference type="EMBL" id="BLXT01004727">
    <property type="protein sequence ID" value="GFO16924.1"/>
    <property type="molecule type" value="Genomic_DNA"/>
</dbReference>
<keyword evidence="12" id="KW-1185">Reference proteome</keyword>